<keyword evidence="12" id="KW-1185">Reference proteome</keyword>
<dbReference type="EC" id="4.2.1.75" evidence="3 9"/>
<dbReference type="Gene3D" id="3.40.50.10090">
    <property type="match status" value="2"/>
</dbReference>
<dbReference type="InterPro" id="IPR036108">
    <property type="entry name" value="4pyrrol_syn_uPrphyn_synt_sf"/>
</dbReference>
<dbReference type="InterPro" id="IPR039793">
    <property type="entry name" value="UROS/Hem4"/>
</dbReference>
<evidence type="ECO:0000256" key="8">
    <source>
        <dbReference type="ARBA" id="ARBA00048617"/>
    </source>
</evidence>
<comment type="function">
    <text evidence="6 9">Catalyzes cyclization of the linear tetrapyrrole, hydroxymethylbilane, to the macrocyclic uroporphyrinogen III.</text>
</comment>
<evidence type="ECO:0000256" key="2">
    <source>
        <dbReference type="ARBA" id="ARBA00008133"/>
    </source>
</evidence>
<evidence type="ECO:0000256" key="4">
    <source>
        <dbReference type="ARBA" id="ARBA00023239"/>
    </source>
</evidence>
<dbReference type="Pfam" id="PF02602">
    <property type="entry name" value="HEM4"/>
    <property type="match status" value="1"/>
</dbReference>
<protein>
    <recommendedName>
        <fullName evidence="7 9">Uroporphyrinogen-III synthase</fullName>
        <ecNumber evidence="3 9">4.2.1.75</ecNumber>
    </recommendedName>
</protein>
<comment type="catalytic activity">
    <reaction evidence="8 9">
        <text>hydroxymethylbilane = uroporphyrinogen III + H2O</text>
        <dbReference type="Rhea" id="RHEA:18965"/>
        <dbReference type="ChEBI" id="CHEBI:15377"/>
        <dbReference type="ChEBI" id="CHEBI:57308"/>
        <dbReference type="ChEBI" id="CHEBI:57845"/>
        <dbReference type="EC" id="4.2.1.75"/>
    </reaction>
</comment>
<dbReference type="SUPFAM" id="SSF69618">
    <property type="entry name" value="HemD-like"/>
    <property type="match status" value="1"/>
</dbReference>
<comment type="pathway">
    <text evidence="1 9">Porphyrin-containing compound metabolism; protoporphyrin-IX biosynthesis; coproporphyrinogen-III from 5-aminolevulinate: step 3/4.</text>
</comment>
<dbReference type="CDD" id="cd06578">
    <property type="entry name" value="HemD"/>
    <property type="match status" value="1"/>
</dbReference>
<evidence type="ECO:0000256" key="9">
    <source>
        <dbReference type="RuleBase" id="RU366031"/>
    </source>
</evidence>
<evidence type="ECO:0000256" key="3">
    <source>
        <dbReference type="ARBA" id="ARBA00013109"/>
    </source>
</evidence>
<evidence type="ECO:0000313" key="12">
    <source>
        <dbReference type="Proteomes" id="UP001597502"/>
    </source>
</evidence>
<organism evidence="11 12">
    <name type="scientific">Lentibacillus juripiscarius</name>
    <dbReference type="NCBI Taxonomy" id="257446"/>
    <lineage>
        <taxon>Bacteria</taxon>
        <taxon>Bacillati</taxon>
        <taxon>Bacillota</taxon>
        <taxon>Bacilli</taxon>
        <taxon>Bacillales</taxon>
        <taxon>Bacillaceae</taxon>
        <taxon>Lentibacillus</taxon>
    </lineage>
</organism>
<evidence type="ECO:0000256" key="1">
    <source>
        <dbReference type="ARBA" id="ARBA00004772"/>
    </source>
</evidence>
<evidence type="ECO:0000313" key="11">
    <source>
        <dbReference type="EMBL" id="MFD2759569.1"/>
    </source>
</evidence>
<comment type="caution">
    <text evidence="11">The sequence shown here is derived from an EMBL/GenBank/DDBJ whole genome shotgun (WGS) entry which is preliminary data.</text>
</comment>
<proteinExistence type="inferred from homology"/>
<accession>A0ABW5V1B7</accession>
<dbReference type="GO" id="GO:0004852">
    <property type="term" value="F:uroporphyrinogen-III synthase activity"/>
    <property type="evidence" value="ECO:0007669"/>
    <property type="project" value="UniProtKB-EC"/>
</dbReference>
<dbReference type="PANTHER" id="PTHR38042:SF1">
    <property type="entry name" value="UROPORPHYRINOGEN-III SYNTHASE, CHLOROPLASTIC"/>
    <property type="match status" value="1"/>
</dbReference>
<name>A0ABW5V1B7_9BACI</name>
<keyword evidence="5 9" id="KW-0627">Porphyrin biosynthesis</keyword>
<dbReference type="Proteomes" id="UP001597502">
    <property type="component" value="Unassembled WGS sequence"/>
</dbReference>
<reference evidence="12" key="1">
    <citation type="journal article" date="2019" name="Int. J. Syst. Evol. Microbiol.">
        <title>The Global Catalogue of Microorganisms (GCM) 10K type strain sequencing project: providing services to taxonomists for standard genome sequencing and annotation.</title>
        <authorList>
            <consortium name="The Broad Institute Genomics Platform"/>
            <consortium name="The Broad Institute Genome Sequencing Center for Infectious Disease"/>
            <person name="Wu L."/>
            <person name="Ma J."/>
        </authorList>
    </citation>
    <scope>NUCLEOTIDE SEQUENCE [LARGE SCALE GENOMIC DNA]</scope>
    <source>
        <strain evidence="12">TISTR 1535</strain>
    </source>
</reference>
<evidence type="ECO:0000256" key="6">
    <source>
        <dbReference type="ARBA" id="ARBA00037589"/>
    </source>
</evidence>
<gene>
    <name evidence="11" type="ORF">ACFSUO_01015</name>
</gene>
<sequence length="257" mass="29042">MSAWLHGKRILITREKKQAKLFSNKVLEIGGIPVEVPLLKITCKAGQDEIRTLQGNEHFSWLFFTSVNGVHCFFQLLDYYGIDKKVLVRSKFAAVGHKTAGALEKYGFQTDFIPSVYSAETMTNEFSLSNVYTDGPILLIRGNRSRNVLPDWFREKGIQFTQLEVYETGRNVSVKDELNHQLQQNNLDIITFTSPSSVEAFMDMKETNITADVLIACIGTTTGERAQDFGLRNLLIPDEFTIDGMLEKIGSYIEQKG</sequence>
<dbReference type="RefSeq" id="WP_382390170.1">
    <property type="nucleotide sequence ID" value="NZ_JBHUNA010000001.1"/>
</dbReference>
<dbReference type="PANTHER" id="PTHR38042">
    <property type="entry name" value="UROPORPHYRINOGEN-III SYNTHASE, CHLOROPLASTIC"/>
    <property type="match status" value="1"/>
</dbReference>
<evidence type="ECO:0000256" key="7">
    <source>
        <dbReference type="ARBA" id="ARBA00040167"/>
    </source>
</evidence>
<comment type="similarity">
    <text evidence="2 9">Belongs to the uroporphyrinogen-III synthase family.</text>
</comment>
<dbReference type="EMBL" id="JBHUNA010000001">
    <property type="protein sequence ID" value="MFD2759569.1"/>
    <property type="molecule type" value="Genomic_DNA"/>
</dbReference>
<evidence type="ECO:0000256" key="5">
    <source>
        <dbReference type="ARBA" id="ARBA00023244"/>
    </source>
</evidence>
<dbReference type="InterPro" id="IPR003754">
    <property type="entry name" value="4pyrrol_synth_uPrphyn_synth"/>
</dbReference>
<feature type="domain" description="Tetrapyrrole biosynthesis uroporphyrinogen III synthase" evidence="10">
    <location>
        <begin position="24"/>
        <end position="247"/>
    </location>
</feature>
<keyword evidence="4 9" id="KW-0456">Lyase</keyword>
<evidence type="ECO:0000259" key="10">
    <source>
        <dbReference type="Pfam" id="PF02602"/>
    </source>
</evidence>